<protein>
    <recommendedName>
        <fullName evidence="5">Tyrosine recombinase XerA</fullName>
    </recommendedName>
</protein>
<evidence type="ECO:0000256" key="5">
    <source>
        <dbReference type="HAMAP-Rule" id="MF_02055"/>
    </source>
</evidence>
<evidence type="ECO:0000256" key="3">
    <source>
        <dbReference type="ARBA" id="ARBA00023125"/>
    </source>
</evidence>
<keyword evidence="3 5" id="KW-0238">DNA-binding</keyword>
<dbReference type="GO" id="GO:0003677">
    <property type="term" value="F:DNA binding"/>
    <property type="evidence" value="ECO:0007669"/>
    <property type="project" value="UniProtKB-UniRule"/>
</dbReference>
<gene>
    <name evidence="5" type="primary">xerA</name>
    <name evidence="8" type="ORF">GCM10007108_04540</name>
</gene>
<evidence type="ECO:0000256" key="2">
    <source>
        <dbReference type="ARBA" id="ARBA00022908"/>
    </source>
</evidence>
<dbReference type="Gene3D" id="1.10.150.130">
    <property type="match status" value="1"/>
</dbReference>
<evidence type="ECO:0000313" key="9">
    <source>
        <dbReference type="Proteomes" id="UP000632195"/>
    </source>
</evidence>
<dbReference type="PROSITE" id="PS51900">
    <property type="entry name" value="CB"/>
    <property type="match status" value="1"/>
</dbReference>
<evidence type="ECO:0000256" key="1">
    <source>
        <dbReference type="ARBA" id="ARBA00022490"/>
    </source>
</evidence>
<name>A0AA37BQA5_9ARCH</name>
<reference evidence="8" key="2">
    <citation type="submission" date="2022-09" db="EMBL/GenBank/DDBJ databases">
        <authorList>
            <person name="Sun Q."/>
            <person name="Ohkuma M."/>
        </authorList>
    </citation>
    <scope>NUCLEOTIDE SEQUENCE</scope>
    <source>
        <strain evidence="8">JCM 13583</strain>
    </source>
</reference>
<dbReference type="InterPro" id="IPR050090">
    <property type="entry name" value="Tyrosine_recombinase_XerCD"/>
</dbReference>
<dbReference type="GO" id="GO:0005737">
    <property type="term" value="C:cytoplasm"/>
    <property type="evidence" value="ECO:0007669"/>
    <property type="project" value="UniProtKB-SubCell"/>
</dbReference>
<dbReference type="SUPFAM" id="SSF56349">
    <property type="entry name" value="DNA breaking-rejoining enzymes"/>
    <property type="match status" value="1"/>
</dbReference>
<dbReference type="GO" id="GO:0009037">
    <property type="term" value="F:tyrosine-based site-specific recombinase activity"/>
    <property type="evidence" value="ECO:0007669"/>
    <property type="project" value="UniProtKB-UniRule"/>
</dbReference>
<proteinExistence type="inferred from homology"/>
<feature type="active site" evidence="5">
    <location>
        <position position="252"/>
    </location>
</feature>
<dbReference type="InterPro" id="IPR011010">
    <property type="entry name" value="DNA_brk_join_enz"/>
</dbReference>
<dbReference type="PANTHER" id="PTHR30349:SF41">
    <property type="entry name" value="INTEGRASE_RECOMBINASE PROTEIN MJ0367-RELATED"/>
    <property type="match status" value="1"/>
</dbReference>
<dbReference type="PANTHER" id="PTHR30349">
    <property type="entry name" value="PHAGE INTEGRASE-RELATED"/>
    <property type="match status" value="1"/>
</dbReference>
<organism evidence="8 9">
    <name type="scientific">Thermogymnomonas acidicola</name>
    <dbReference type="NCBI Taxonomy" id="399579"/>
    <lineage>
        <taxon>Archaea</taxon>
        <taxon>Methanobacteriati</taxon>
        <taxon>Thermoplasmatota</taxon>
        <taxon>Thermoplasmata</taxon>
        <taxon>Thermoplasmatales</taxon>
        <taxon>Thermogymnomonas</taxon>
    </lineage>
</organism>
<sequence>MERDAIDAFKTYLIGERRSRYTIRSYISMVREFLEFLGRKEIAVDEEDIERYKEFLAVEKGYSKASQRLALNAVKAFLKSQRKSVPDNLRPPRGSHRVPKYLTAEEAKALLEAASGDVKASAMVSLFLYTGLRVSELCNLNISDVNLREGIITVRSGKGDKDRIVIMNERCASAVSDYLNMRKAIESKSRALFLSRKRSRYDTSSVERIIRNLARRAGIEKKVTPHVLRHTFATTMLMNGADIRFIQQLLGHSSIATTEIYTHINERALKEMYMKYEPRY</sequence>
<dbReference type="RefSeq" id="WP_229657445.1">
    <property type="nucleotide sequence ID" value="NZ_BMNY01000001.1"/>
</dbReference>
<comment type="similarity">
    <text evidence="5">Belongs to the 'phage' integrase family. XerA subfamily.</text>
</comment>
<evidence type="ECO:0000259" key="7">
    <source>
        <dbReference type="PROSITE" id="PS51900"/>
    </source>
</evidence>
<keyword evidence="9" id="KW-1185">Reference proteome</keyword>
<dbReference type="Gene3D" id="1.10.443.10">
    <property type="entry name" value="Intergrase catalytic core"/>
    <property type="match status" value="1"/>
</dbReference>
<dbReference type="NCBIfam" id="NF040815">
    <property type="entry name" value="recomb_XerA_Arch"/>
    <property type="match status" value="1"/>
</dbReference>
<comment type="function">
    <text evidence="5">Site-specific tyrosine recombinase, which acts by catalyzing the cutting and rejoining of the recombining DNA molecules.</text>
</comment>
<dbReference type="PROSITE" id="PS51898">
    <property type="entry name" value="TYR_RECOMBINASE"/>
    <property type="match status" value="1"/>
</dbReference>
<dbReference type="InterPro" id="IPR004107">
    <property type="entry name" value="Integrase_SAM-like_N"/>
</dbReference>
<dbReference type="InterPro" id="IPR033686">
    <property type="entry name" value="XerA"/>
</dbReference>
<dbReference type="EMBL" id="BMNY01000001">
    <property type="protein sequence ID" value="GGM69537.1"/>
    <property type="molecule type" value="Genomic_DNA"/>
</dbReference>
<comment type="subcellular location">
    <subcellularLocation>
        <location evidence="5">Cytoplasm</location>
    </subcellularLocation>
</comment>
<keyword evidence="2 5" id="KW-0229">DNA integration</keyword>
<dbReference type="InterPro" id="IPR010998">
    <property type="entry name" value="Integrase_recombinase_N"/>
</dbReference>
<feature type="active site" evidence="5">
    <location>
        <position position="158"/>
    </location>
</feature>
<comment type="caution">
    <text evidence="8">The sequence shown here is derived from an EMBL/GenBank/DDBJ whole genome shotgun (WGS) entry which is preliminary data.</text>
</comment>
<feature type="domain" description="Core-binding (CB)" evidence="7">
    <location>
        <begin position="1"/>
        <end position="82"/>
    </location>
</feature>
<dbReference type="GO" id="GO:0006313">
    <property type="term" value="P:DNA transposition"/>
    <property type="evidence" value="ECO:0007669"/>
    <property type="project" value="UniProtKB-UniRule"/>
</dbReference>
<dbReference type="InterPro" id="IPR002104">
    <property type="entry name" value="Integrase_catalytic"/>
</dbReference>
<feature type="active site" evidence="5">
    <location>
        <position position="229"/>
    </location>
</feature>
<feature type="domain" description="Tyr recombinase" evidence="6">
    <location>
        <begin position="97"/>
        <end position="274"/>
    </location>
</feature>
<feature type="active site" evidence="5">
    <location>
        <position position="226"/>
    </location>
</feature>
<reference evidence="8" key="1">
    <citation type="journal article" date="2014" name="Int. J. Syst. Evol. Microbiol.">
        <title>Complete genome sequence of Corynebacterium casei LMG S-19264T (=DSM 44701T), isolated from a smear-ripened cheese.</title>
        <authorList>
            <consortium name="US DOE Joint Genome Institute (JGI-PGF)"/>
            <person name="Walter F."/>
            <person name="Albersmeier A."/>
            <person name="Kalinowski J."/>
            <person name="Ruckert C."/>
        </authorList>
    </citation>
    <scope>NUCLEOTIDE SEQUENCE</scope>
    <source>
        <strain evidence="8">JCM 13583</strain>
    </source>
</reference>
<feature type="active site" description="O-(3'-phospho-DNA)-tyrosine intermediate" evidence="5">
    <location>
        <position position="261"/>
    </location>
</feature>
<dbReference type="Proteomes" id="UP000632195">
    <property type="component" value="Unassembled WGS sequence"/>
</dbReference>
<keyword evidence="1 5" id="KW-0963">Cytoplasm</keyword>
<dbReference type="Pfam" id="PF13495">
    <property type="entry name" value="Phage_int_SAM_4"/>
    <property type="match status" value="1"/>
</dbReference>
<dbReference type="InterPro" id="IPR044068">
    <property type="entry name" value="CB"/>
</dbReference>
<keyword evidence="4 5" id="KW-0233">DNA recombination</keyword>
<feature type="active site" evidence="5">
    <location>
        <position position="133"/>
    </location>
</feature>
<accession>A0AA37BQA5</accession>
<dbReference type="AlphaFoldDB" id="A0AA37BQA5"/>
<dbReference type="InterPro" id="IPR013762">
    <property type="entry name" value="Integrase-like_cat_sf"/>
</dbReference>
<evidence type="ECO:0000313" key="8">
    <source>
        <dbReference type="EMBL" id="GGM69537.1"/>
    </source>
</evidence>
<evidence type="ECO:0000259" key="6">
    <source>
        <dbReference type="PROSITE" id="PS51898"/>
    </source>
</evidence>
<dbReference type="HAMAP" id="MF_02055">
    <property type="entry name" value="Recomb_XerA"/>
    <property type="match status" value="1"/>
</dbReference>
<evidence type="ECO:0000256" key="4">
    <source>
        <dbReference type="ARBA" id="ARBA00023172"/>
    </source>
</evidence>
<dbReference type="Pfam" id="PF00589">
    <property type="entry name" value="Phage_integrase"/>
    <property type="match status" value="1"/>
</dbReference>